<evidence type="ECO:0000259" key="1">
    <source>
        <dbReference type="Pfam" id="PF20516"/>
    </source>
</evidence>
<dbReference type="InterPro" id="IPR046797">
    <property type="entry name" value="PDDEXK_12"/>
</dbReference>
<dbReference type="Proteomes" id="UP001521116">
    <property type="component" value="Unassembled WGS sequence"/>
</dbReference>
<accession>A0ABR3S9Z4</accession>
<dbReference type="Pfam" id="PF20516">
    <property type="entry name" value="PDDEXK_12"/>
    <property type="match status" value="1"/>
</dbReference>
<organism evidence="2 3">
    <name type="scientific">Neofusicoccum ribis</name>
    <dbReference type="NCBI Taxonomy" id="45134"/>
    <lineage>
        <taxon>Eukaryota</taxon>
        <taxon>Fungi</taxon>
        <taxon>Dikarya</taxon>
        <taxon>Ascomycota</taxon>
        <taxon>Pezizomycotina</taxon>
        <taxon>Dothideomycetes</taxon>
        <taxon>Dothideomycetes incertae sedis</taxon>
        <taxon>Botryosphaeriales</taxon>
        <taxon>Botryosphaeriaceae</taxon>
        <taxon>Neofusicoccum</taxon>
    </lineage>
</organism>
<gene>
    <name evidence="2" type="ORF">SLS56_012132</name>
</gene>
<evidence type="ECO:0000313" key="3">
    <source>
        <dbReference type="Proteomes" id="UP001521116"/>
    </source>
</evidence>
<keyword evidence="3" id="KW-1185">Reference proteome</keyword>
<dbReference type="EMBL" id="JAJVDC020000398">
    <property type="protein sequence ID" value="KAL1614350.1"/>
    <property type="molecule type" value="Genomic_DNA"/>
</dbReference>
<name>A0ABR3S9Z4_9PEZI</name>
<feature type="domain" description="PD-(D/E)XK nuclease-like" evidence="1">
    <location>
        <begin position="67"/>
        <end position="308"/>
    </location>
</feature>
<comment type="caution">
    <text evidence="2">The sequence shown here is derived from an EMBL/GenBank/DDBJ whole genome shotgun (WGS) entry which is preliminary data.</text>
</comment>
<sequence>MSPVRRLGDLQLSDVRIQMKTLDAVRQNVPVDALDLYKAIRRIGTGRRVIPQAVKPLASAVLDACELDDLNFDDTADDRRAPAHEEQWRGVHEVLDAARECQECGLFEAAWNSEVHSRVLRLALQRGRNDTGVWYRDMTAARISDKSMLPVSASGVAAQGKTVDYALILDTAWDKDLWRRVIATLRRRDELTINQTEAEHVRFSPIAVSIETKRDLVEGDAAILQLSVWVSAHFRRLQQLTDARIPTMPLIIVQGHEWKLLLAEYSVEEGELVMYWMLNLGATHSILGTYQLIASLRQLTKWISETYRPWFEREVLAPASADDG</sequence>
<evidence type="ECO:0000313" key="2">
    <source>
        <dbReference type="EMBL" id="KAL1614350.1"/>
    </source>
</evidence>
<reference evidence="2 3" key="1">
    <citation type="submission" date="2024-02" db="EMBL/GenBank/DDBJ databases">
        <title>De novo assembly and annotation of 12 fungi associated with fruit tree decline syndrome in Ontario, Canada.</title>
        <authorList>
            <person name="Sulman M."/>
            <person name="Ellouze W."/>
            <person name="Ilyukhin E."/>
        </authorList>
    </citation>
    <scope>NUCLEOTIDE SEQUENCE [LARGE SCALE GENOMIC DNA]</scope>
    <source>
        <strain evidence="2 3">M1-105</strain>
    </source>
</reference>
<protein>
    <recommendedName>
        <fullName evidence="1">PD-(D/E)XK nuclease-like domain-containing protein</fullName>
    </recommendedName>
</protein>
<proteinExistence type="predicted"/>